<reference evidence="1 2" key="1">
    <citation type="submission" date="2016-10" db="EMBL/GenBank/DDBJ databases">
        <authorList>
            <person name="de Groot N.N."/>
        </authorList>
    </citation>
    <scope>NUCLEOTIDE SEQUENCE [LARGE SCALE GENOMIC DNA]</scope>
    <source>
        <strain evidence="1 2">DSM 22900</strain>
    </source>
</reference>
<organism evidence="1 2">
    <name type="scientific">Parapedobacter composti</name>
    <dbReference type="NCBI Taxonomy" id="623281"/>
    <lineage>
        <taxon>Bacteria</taxon>
        <taxon>Pseudomonadati</taxon>
        <taxon>Bacteroidota</taxon>
        <taxon>Sphingobacteriia</taxon>
        <taxon>Sphingobacteriales</taxon>
        <taxon>Sphingobacteriaceae</taxon>
        <taxon>Parapedobacter</taxon>
    </lineage>
</organism>
<dbReference type="AlphaFoldDB" id="A0A1I1FAK2"/>
<sequence>MKRTLCFFIWSICFLTFACKKVDEYITQLDESPSIQLEQMSFWDFPKSGDITRVYYPSKVTPGESVTLAGRNISSSGTRIFLGDYELSFSLVGIDTVSDYTSRYEIAVEVIRFSVPYDIDAGLKALSVRKPSGELFNFPEIDVVSIAQVEGTDTLLRVSSVFDDIIPDFEMRYAQQTSSRYITASSVTGDGTIYIQTKLDVYRLKEGVLRTVIRSGELIYINGKALQIREILGFHAARDGGEFYLSVDAVDSNQSDYDGCWLLLKGSTSSFPLNFSPLNITYYRNSGSAQLAALPSSNALNGAAELQAIRATYLSEDLNGNLYFIRQTRTSAYDAYQPEIARLGSSGEMTTILAARNGLEYCDVFLGYAPDGNSCYFTHERQNSYPYSSGLTYYDLAWEIPLAMAPSRTEFQQVSFASVPSLGFTSPFKIFNRVLPLYSETYYYGKFMVMPSGELLMVDDRSLLAVNADIRSIYVYAGRERSLSSQRNETGSALDVNFYDVQLLGIDDQHNLYFAREGGYRQGVPLPFRVFKLSR</sequence>
<dbReference type="STRING" id="623281.SAMN05421747_102344"/>
<proteinExistence type="predicted"/>
<protein>
    <submittedName>
        <fullName evidence="1">Uncharacterized protein</fullName>
    </submittedName>
</protein>
<dbReference type="RefSeq" id="WP_139215814.1">
    <property type="nucleotide sequence ID" value="NZ_FOLL01000002.1"/>
</dbReference>
<dbReference type="Proteomes" id="UP000199577">
    <property type="component" value="Unassembled WGS sequence"/>
</dbReference>
<dbReference type="EMBL" id="FOLL01000002">
    <property type="protein sequence ID" value="SFB96407.1"/>
    <property type="molecule type" value="Genomic_DNA"/>
</dbReference>
<name>A0A1I1FAK2_9SPHI</name>
<dbReference type="PROSITE" id="PS51257">
    <property type="entry name" value="PROKAR_LIPOPROTEIN"/>
    <property type="match status" value="1"/>
</dbReference>
<evidence type="ECO:0000313" key="2">
    <source>
        <dbReference type="Proteomes" id="UP000199577"/>
    </source>
</evidence>
<keyword evidence="2" id="KW-1185">Reference proteome</keyword>
<gene>
    <name evidence="1" type="ORF">SAMN05421747_102344</name>
</gene>
<dbReference type="OrthoDB" id="1496102at2"/>
<evidence type="ECO:0000313" key="1">
    <source>
        <dbReference type="EMBL" id="SFB96407.1"/>
    </source>
</evidence>
<accession>A0A1I1FAK2</accession>